<evidence type="ECO:0000259" key="1">
    <source>
        <dbReference type="PROSITE" id="PS50995"/>
    </source>
</evidence>
<dbReference type="SMART" id="SM00347">
    <property type="entry name" value="HTH_MARR"/>
    <property type="match status" value="1"/>
</dbReference>
<dbReference type="EMBL" id="WNWM01000002">
    <property type="protein sequence ID" value="MUI11269.1"/>
    <property type="molecule type" value="Genomic_DNA"/>
</dbReference>
<evidence type="ECO:0000313" key="2">
    <source>
        <dbReference type="EMBL" id="MUI11269.1"/>
    </source>
</evidence>
<dbReference type="Pfam" id="PF12802">
    <property type="entry name" value="MarR_2"/>
    <property type="match status" value="1"/>
</dbReference>
<proteinExistence type="predicted"/>
<dbReference type="PANTHER" id="PTHR39515">
    <property type="entry name" value="CONSERVED PROTEIN"/>
    <property type="match status" value="1"/>
</dbReference>
<dbReference type="RefSeq" id="WP_155707222.1">
    <property type="nucleotide sequence ID" value="NZ_BMWU01000014.1"/>
</dbReference>
<dbReference type="Proteomes" id="UP000431684">
    <property type="component" value="Unassembled WGS sequence"/>
</dbReference>
<dbReference type="OrthoDB" id="8684306at2"/>
<dbReference type="PANTHER" id="PTHR39515:SF2">
    <property type="entry name" value="HTH-TYPE TRANSCRIPTIONAL REGULATOR RV0880"/>
    <property type="match status" value="1"/>
</dbReference>
<feature type="domain" description="HTH marR-type" evidence="1">
    <location>
        <begin position="1"/>
        <end position="140"/>
    </location>
</feature>
<organism evidence="2 3">
    <name type="scientific">Pseudoduganella dura</name>
    <dbReference type="NCBI Taxonomy" id="321982"/>
    <lineage>
        <taxon>Bacteria</taxon>
        <taxon>Pseudomonadati</taxon>
        <taxon>Pseudomonadota</taxon>
        <taxon>Betaproteobacteria</taxon>
        <taxon>Burkholderiales</taxon>
        <taxon>Oxalobacteraceae</taxon>
        <taxon>Telluria group</taxon>
        <taxon>Pseudoduganella</taxon>
    </lineage>
</organism>
<protein>
    <submittedName>
        <fullName evidence="2">MarR family transcriptional regulator</fullName>
    </submittedName>
</protein>
<accession>A0A6I3X347</accession>
<dbReference type="SUPFAM" id="SSF46785">
    <property type="entry name" value="Winged helix' DNA-binding domain"/>
    <property type="match status" value="1"/>
</dbReference>
<evidence type="ECO:0000313" key="3">
    <source>
        <dbReference type="Proteomes" id="UP000431684"/>
    </source>
</evidence>
<dbReference type="InterPro" id="IPR036388">
    <property type="entry name" value="WH-like_DNA-bd_sf"/>
</dbReference>
<reference evidence="2 3" key="1">
    <citation type="submission" date="2019-11" db="EMBL/GenBank/DDBJ databases">
        <title>Draft Genome Sequences of Six Type Strains of the Genus Massilia.</title>
        <authorList>
            <person name="Miess H."/>
            <person name="Frediansyah A."/>
            <person name="Goeker M."/>
            <person name="Gross H."/>
        </authorList>
    </citation>
    <scope>NUCLEOTIDE SEQUENCE [LARGE SCALE GENOMIC DNA]</scope>
    <source>
        <strain evidence="2 3">DSM 17513</strain>
    </source>
</reference>
<gene>
    <name evidence="2" type="ORF">GJV26_01995</name>
</gene>
<dbReference type="AlphaFoldDB" id="A0A6I3X347"/>
<dbReference type="InterPro" id="IPR052526">
    <property type="entry name" value="HTH-type_Bedaq_tolerance"/>
</dbReference>
<comment type="caution">
    <text evidence="2">The sequence shown here is derived from an EMBL/GenBank/DDBJ whole genome shotgun (WGS) entry which is preliminary data.</text>
</comment>
<dbReference type="InterPro" id="IPR036390">
    <property type="entry name" value="WH_DNA-bd_sf"/>
</dbReference>
<dbReference type="Gene3D" id="1.10.10.10">
    <property type="entry name" value="Winged helix-like DNA-binding domain superfamily/Winged helix DNA-binding domain"/>
    <property type="match status" value="1"/>
</dbReference>
<dbReference type="GO" id="GO:0003700">
    <property type="term" value="F:DNA-binding transcription factor activity"/>
    <property type="evidence" value="ECO:0007669"/>
    <property type="project" value="InterPro"/>
</dbReference>
<dbReference type="InterPro" id="IPR000835">
    <property type="entry name" value="HTH_MarR-typ"/>
</dbReference>
<sequence>MTQRVQALSEELRNALKLLVREMRRDAAGDESGLSLMQAYLLWAVEEHPGIGIAELARLQNVRGPTMSGQVKALEEAGLVERSAPFPEDRRRSGLQVSAAGAAHLRRMRAGRLDWLSQRVARLRPAQLDALEAAIEPLAIIARP</sequence>
<name>A0A6I3X347_9BURK</name>
<keyword evidence="3" id="KW-1185">Reference proteome</keyword>
<dbReference type="PROSITE" id="PS50995">
    <property type="entry name" value="HTH_MARR_2"/>
    <property type="match status" value="1"/>
</dbReference>